<evidence type="ECO:0000313" key="2">
    <source>
        <dbReference type="Proteomes" id="UP000593842"/>
    </source>
</evidence>
<dbReference type="Proteomes" id="UP000593842">
    <property type="component" value="Chromosome"/>
</dbReference>
<dbReference type="AlphaFoldDB" id="A0A7I8DVN6"/>
<accession>A0A7I8DVN6</accession>
<dbReference type="EMBL" id="AP024085">
    <property type="protein sequence ID" value="BCL56661.1"/>
    <property type="molecule type" value="Genomic_DNA"/>
</dbReference>
<dbReference type="KEGG" id="fit:Fi14EGH31_03730"/>
<name>A0A7I8DVN6_9FIRM</name>
<evidence type="ECO:0000313" key="1">
    <source>
        <dbReference type="EMBL" id="BCL56661.1"/>
    </source>
</evidence>
<protein>
    <submittedName>
        <fullName evidence="1">Uncharacterized protein</fullName>
    </submittedName>
</protein>
<organism evidence="1 2">
    <name type="scientific">Faecalibacillus intestinalis</name>
    <dbReference type="NCBI Taxonomy" id="1982626"/>
    <lineage>
        <taxon>Bacteria</taxon>
        <taxon>Bacillati</taxon>
        <taxon>Bacillota</taxon>
        <taxon>Erysipelotrichia</taxon>
        <taxon>Erysipelotrichales</taxon>
        <taxon>Coprobacillaceae</taxon>
        <taxon>Faecalibacillus</taxon>
    </lineage>
</organism>
<gene>
    <name evidence="1" type="ORF">Fi14EGH31_03730</name>
</gene>
<sequence>MLMINILIYDDNQKDIGQLLQCIEKFFIEVNLQYQVHICKNKPDLLQNIKKI</sequence>
<proteinExistence type="predicted"/>
<reference evidence="2" key="1">
    <citation type="submission" date="2020-09" db="EMBL/GenBank/DDBJ databases">
        <title>Complete genome sequencing of Faecalibacillus intestinalis strain 14EGH31.</title>
        <authorList>
            <person name="Sakamoto M."/>
            <person name="Murakami T."/>
            <person name="Mori H."/>
        </authorList>
    </citation>
    <scope>NUCLEOTIDE SEQUENCE [LARGE SCALE GENOMIC DNA]</scope>
    <source>
        <strain evidence="2">14EGH31</strain>
    </source>
</reference>